<dbReference type="OrthoDB" id="2593732at2759"/>
<sequence length="599" mass="68099">MADDKSNLPILVPAPWGNQEERAWPAVPRRVRAKNASRACSECQKRKIKCIGANPCRNCEENSFYCEVNDETDGRRRTALKRKVEDLEQDRELLVKLVEALRNDDQHALQLFNLIRSNASLDDIRLAVENRLMEPFQQSSSSTSSMVPVDFARGSQMSNTQASKGTYGHQSTSHSHLHRQIMDIDRLTEIPLFELPAQPWTSVTSDSAFVSHLISLWLAWDHVCRNWIDRDLFIKAMQSGDVHSPFCSPLLVNAILSQACLYSNYPEAFIDPSDLSSRGQHFYNEARQHLDAMEGRVNLTSVQGVGLLYHNTCLMGKDRVGLHYMSQTCLSIRELASRSDELIAAAGSQGTDMAQSIEICTRGLFSFLSLAGLSFQTPVSMKPPPRKHLPVTHDATDTWTAFLKSHPSVPSVAFSTAKNQCISSVLRVRDLIHIHRAKWRRLEHLPLEYTQVITLSLFTLLDDLETIASRQAFVDLVVLSRSMARRCQLARGMLRLVQLTARQEKITLPEEVRAILQDFEVEWYRGRDVDKFSSYYPNFPVSLRGGWKTDIGNSGAKGDQEEERWRSHRAGGRERSAELDLFLRKWDWLSLDESEARRS</sequence>
<dbReference type="GO" id="GO:0008270">
    <property type="term" value="F:zinc ion binding"/>
    <property type="evidence" value="ECO:0007669"/>
    <property type="project" value="InterPro"/>
</dbReference>
<dbReference type="InterPro" id="IPR036864">
    <property type="entry name" value="Zn2-C6_fun-type_DNA-bd_sf"/>
</dbReference>
<dbReference type="GO" id="GO:0003677">
    <property type="term" value="F:DNA binding"/>
    <property type="evidence" value="ECO:0007669"/>
    <property type="project" value="UniProtKB-KW"/>
</dbReference>
<gene>
    <name evidence="7" type="ORF">TRUGW13939_07542</name>
</gene>
<keyword evidence="1" id="KW-0805">Transcription regulation</keyword>
<evidence type="ECO:0000256" key="5">
    <source>
        <dbReference type="SAM" id="Coils"/>
    </source>
</evidence>
<keyword evidence="2" id="KW-0238">DNA-binding</keyword>
<dbReference type="InterPro" id="IPR001138">
    <property type="entry name" value="Zn2Cys6_DnaBD"/>
</dbReference>
<dbReference type="GO" id="GO:0000981">
    <property type="term" value="F:DNA-binding transcription factor activity, RNA polymerase II-specific"/>
    <property type="evidence" value="ECO:0007669"/>
    <property type="project" value="InterPro"/>
</dbReference>
<dbReference type="RefSeq" id="XP_035346574.1">
    <property type="nucleotide sequence ID" value="XM_035490681.1"/>
</dbReference>
<name>A0A7H8R2C8_TALRU</name>
<feature type="coiled-coil region" evidence="5">
    <location>
        <begin position="77"/>
        <end position="104"/>
    </location>
</feature>
<evidence type="ECO:0000313" key="7">
    <source>
        <dbReference type="EMBL" id="QKX60397.1"/>
    </source>
</evidence>
<evidence type="ECO:0000256" key="2">
    <source>
        <dbReference type="ARBA" id="ARBA00023125"/>
    </source>
</evidence>
<dbReference type="InterPro" id="IPR053187">
    <property type="entry name" value="Notoamide_regulator"/>
</dbReference>
<keyword evidence="3" id="KW-0804">Transcription</keyword>
<dbReference type="CDD" id="cd00067">
    <property type="entry name" value="GAL4"/>
    <property type="match status" value="1"/>
</dbReference>
<dbReference type="SMART" id="SM00066">
    <property type="entry name" value="GAL4"/>
    <property type="match status" value="1"/>
</dbReference>
<dbReference type="PANTHER" id="PTHR47256:SF1">
    <property type="entry name" value="ZN(II)2CYS6 TRANSCRIPTION FACTOR (EUROFUNG)"/>
    <property type="match status" value="1"/>
</dbReference>
<organism evidence="7 8">
    <name type="scientific">Talaromyces rugulosus</name>
    <name type="common">Penicillium rugulosum</name>
    <dbReference type="NCBI Taxonomy" id="121627"/>
    <lineage>
        <taxon>Eukaryota</taxon>
        <taxon>Fungi</taxon>
        <taxon>Dikarya</taxon>
        <taxon>Ascomycota</taxon>
        <taxon>Pezizomycotina</taxon>
        <taxon>Eurotiomycetes</taxon>
        <taxon>Eurotiomycetidae</taxon>
        <taxon>Eurotiales</taxon>
        <taxon>Trichocomaceae</taxon>
        <taxon>Talaromyces</taxon>
        <taxon>Talaromyces sect. Islandici</taxon>
    </lineage>
</organism>
<dbReference type="Gene3D" id="4.10.240.10">
    <property type="entry name" value="Zn(2)-C6 fungal-type DNA-binding domain"/>
    <property type="match status" value="1"/>
</dbReference>
<proteinExistence type="predicted"/>
<feature type="domain" description="Zn(2)-C6 fungal-type" evidence="6">
    <location>
        <begin position="39"/>
        <end position="68"/>
    </location>
</feature>
<evidence type="ECO:0000256" key="1">
    <source>
        <dbReference type="ARBA" id="ARBA00023015"/>
    </source>
</evidence>
<protein>
    <recommendedName>
        <fullName evidence="6">Zn(2)-C6 fungal-type domain-containing protein</fullName>
    </recommendedName>
</protein>
<dbReference type="KEGG" id="trg:TRUGW13939_07542"/>
<keyword evidence="4" id="KW-0539">Nucleus</keyword>
<accession>A0A7H8R2C8</accession>
<dbReference type="GeneID" id="55995033"/>
<dbReference type="Proteomes" id="UP000509510">
    <property type="component" value="Chromosome IV"/>
</dbReference>
<evidence type="ECO:0000256" key="3">
    <source>
        <dbReference type="ARBA" id="ARBA00023163"/>
    </source>
</evidence>
<dbReference type="SUPFAM" id="SSF57701">
    <property type="entry name" value="Zn2/Cys6 DNA-binding domain"/>
    <property type="match status" value="1"/>
</dbReference>
<dbReference type="EMBL" id="CP055901">
    <property type="protein sequence ID" value="QKX60397.1"/>
    <property type="molecule type" value="Genomic_DNA"/>
</dbReference>
<dbReference type="PANTHER" id="PTHR47256">
    <property type="entry name" value="ZN(II)2CYS6 TRANSCRIPTION FACTOR (EUROFUNG)-RELATED"/>
    <property type="match status" value="1"/>
</dbReference>
<dbReference type="PROSITE" id="PS50048">
    <property type="entry name" value="ZN2_CY6_FUNGAL_2"/>
    <property type="match status" value="1"/>
</dbReference>
<keyword evidence="8" id="KW-1185">Reference proteome</keyword>
<dbReference type="Pfam" id="PF00172">
    <property type="entry name" value="Zn_clus"/>
    <property type="match status" value="1"/>
</dbReference>
<dbReference type="CDD" id="cd12148">
    <property type="entry name" value="fungal_TF_MHR"/>
    <property type="match status" value="1"/>
</dbReference>
<dbReference type="AlphaFoldDB" id="A0A7H8R2C8"/>
<keyword evidence="5" id="KW-0175">Coiled coil</keyword>
<evidence type="ECO:0000259" key="6">
    <source>
        <dbReference type="PROSITE" id="PS50048"/>
    </source>
</evidence>
<evidence type="ECO:0000313" key="8">
    <source>
        <dbReference type="Proteomes" id="UP000509510"/>
    </source>
</evidence>
<reference evidence="8" key="1">
    <citation type="submission" date="2020-06" db="EMBL/GenBank/DDBJ databases">
        <title>A chromosome-scale genome assembly of Talaromyces rugulosus W13939.</title>
        <authorList>
            <person name="Wang B."/>
            <person name="Guo L."/>
            <person name="Ye K."/>
            <person name="Wang L."/>
        </authorList>
    </citation>
    <scope>NUCLEOTIDE SEQUENCE [LARGE SCALE GENOMIC DNA]</scope>
    <source>
        <strain evidence="8">W13939</strain>
    </source>
</reference>
<evidence type="ECO:0000256" key="4">
    <source>
        <dbReference type="ARBA" id="ARBA00023242"/>
    </source>
</evidence>